<evidence type="ECO:0000313" key="1">
    <source>
        <dbReference type="EMBL" id="KAF2284584.1"/>
    </source>
</evidence>
<dbReference type="EMBL" id="JAAGAX010000018">
    <property type="protein sequence ID" value="KAF2284584.1"/>
    <property type="molecule type" value="Genomic_DNA"/>
</dbReference>
<protein>
    <recommendedName>
        <fullName evidence="3">RNase H type-1 domain-containing protein</fullName>
    </recommendedName>
</protein>
<dbReference type="PANTHER" id="PTHR47074">
    <property type="entry name" value="BNAC02G40300D PROTEIN"/>
    <property type="match status" value="1"/>
</dbReference>
<reference evidence="1 2" key="1">
    <citation type="journal article" date="2020" name="Mol. Plant">
        <title>The Chromosome-Based Rubber Tree Genome Provides New Insights into Spurge Genome Evolution and Rubber Biosynthesis.</title>
        <authorList>
            <person name="Liu J."/>
            <person name="Shi C."/>
            <person name="Shi C.C."/>
            <person name="Li W."/>
            <person name="Zhang Q.J."/>
            <person name="Zhang Y."/>
            <person name="Li K."/>
            <person name="Lu H.F."/>
            <person name="Shi C."/>
            <person name="Zhu S.T."/>
            <person name="Xiao Z.Y."/>
            <person name="Nan H."/>
            <person name="Yue Y."/>
            <person name="Zhu X.G."/>
            <person name="Wu Y."/>
            <person name="Hong X.N."/>
            <person name="Fan G.Y."/>
            <person name="Tong Y."/>
            <person name="Zhang D."/>
            <person name="Mao C.L."/>
            <person name="Liu Y.L."/>
            <person name="Hao S.J."/>
            <person name="Liu W.Q."/>
            <person name="Lv M.Q."/>
            <person name="Zhang H.B."/>
            <person name="Liu Y."/>
            <person name="Hu-Tang G.R."/>
            <person name="Wang J.P."/>
            <person name="Wang J.H."/>
            <person name="Sun Y.H."/>
            <person name="Ni S.B."/>
            <person name="Chen W.B."/>
            <person name="Zhang X.C."/>
            <person name="Jiao Y.N."/>
            <person name="Eichler E.E."/>
            <person name="Li G.H."/>
            <person name="Liu X."/>
            <person name="Gao L.Z."/>
        </authorList>
    </citation>
    <scope>NUCLEOTIDE SEQUENCE [LARGE SCALE GENOMIC DNA]</scope>
    <source>
        <strain evidence="2">cv. GT1</strain>
        <tissue evidence="1">Leaf</tissue>
    </source>
</reference>
<evidence type="ECO:0000313" key="2">
    <source>
        <dbReference type="Proteomes" id="UP000467840"/>
    </source>
</evidence>
<dbReference type="PANTHER" id="PTHR47074:SF11">
    <property type="entry name" value="REVERSE TRANSCRIPTASE-LIKE PROTEIN"/>
    <property type="match status" value="1"/>
</dbReference>
<gene>
    <name evidence="1" type="ORF">GH714_027317</name>
</gene>
<proteinExistence type="predicted"/>
<name>A0A6A6K7W2_HEVBR</name>
<keyword evidence="2" id="KW-1185">Reference proteome</keyword>
<organism evidence="1 2">
    <name type="scientific">Hevea brasiliensis</name>
    <name type="common">Para rubber tree</name>
    <name type="synonym">Siphonia brasiliensis</name>
    <dbReference type="NCBI Taxonomy" id="3981"/>
    <lineage>
        <taxon>Eukaryota</taxon>
        <taxon>Viridiplantae</taxon>
        <taxon>Streptophyta</taxon>
        <taxon>Embryophyta</taxon>
        <taxon>Tracheophyta</taxon>
        <taxon>Spermatophyta</taxon>
        <taxon>Magnoliopsida</taxon>
        <taxon>eudicotyledons</taxon>
        <taxon>Gunneridae</taxon>
        <taxon>Pentapetalae</taxon>
        <taxon>rosids</taxon>
        <taxon>fabids</taxon>
        <taxon>Malpighiales</taxon>
        <taxon>Euphorbiaceae</taxon>
        <taxon>Crotonoideae</taxon>
        <taxon>Micrandreae</taxon>
        <taxon>Hevea</taxon>
    </lineage>
</organism>
<comment type="caution">
    <text evidence="1">The sequence shown here is derived from an EMBL/GenBank/DDBJ whole genome shotgun (WGS) entry which is preliminary data.</text>
</comment>
<accession>A0A6A6K7W2</accession>
<dbReference type="InterPro" id="IPR052929">
    <property type="entry name" value="RNase_H-like_EbsB-rel"/>
</dbReference>
<dbReference type="AlphaFoldDB" id="A0A6A6K7W2"/>
<dbReference type="Proteomes" id="UP000467840">
    <property type="component" value="Chromosome 12"/>
</dbReference>
<evidence type="ECO:0008006" key="3">
    <source>
        <dbReference type="Google" id="ProtNLM"/>
    </source>
</evidence>
<sequence length="270" mass="31349">MKLYCGANDLVYKNRFLAARNHFFELLTQKYMYWHQRAKEFWLGEGDQNTRYFHAMATIRQKKNRIERLKDNSGHWQNWDSNLASVISKYFTDLFRSQRNRALILSIPLSSSRPPDWICWKLESKGIFTVRSAYKSFVWDSRLRGMIKSGMVSSLQRIRRWSKPSRDWLKINVDAITTIPDFCFGVGFVARDWNGSFLAAKNVVLQGNLMAKEVEAVGIKDALSWVLSKGWSANGVAHRLARATHSVSDVGEWIDHPPDFIVQALSEDFY</sequence>